<keyword evidence="4" id="KW-1185">Reference proteome</keyword>
<evidence type="ECO:0000256" key="1">
    <source>
        <dbReference type="PROSITE-ProRule" id="PRU10137"/>
    </source>
</evidence>
<comment type="caution">
    <text evidence="3">The sequence shown here is derived from an EMBL/GenBank/DDBJ whole genome shotgun (WGS) entry which is preliminary data.</text>
</comment>
<dbReference type="PROSITE" id="PS00397">
    <property type="entry name" value="RECOMBINASES_1"/>
    <property type="match status" value="1"/>
</dbReference>
<evidence type="ECO:0000313" key="4">
    <source>
        <dbReference type="Proteomes" id="UP000006001"/>
    </source>
</evidence>
<gene>
    <name evidence="3" type="ORF">HMPREF0762_00684</name>
</gene>
<dbReference type="HOGENOM" id="CLU_2702839_0_0_11"/>
<evidence type="ECO:0000256" key="2">
    <source>
        <dbReference type="SAM" id="MobiDB-lite"/>
    </source>
</evidence>
<feature type="region of interest" description="Disordered" evidence="2">
    <location>
        <begin position="53"/>
        <end position="73"/>
    </location>
</feature>
<organism evidence="3 4">
    <name type="scientific">Slackia exigua (strain ATCC 700122 / DSM 15923 / CIP 105133 / JCM 11022 / KCTC 5966 / S-7)</name>
    <dbReference type="NCBI Taxonomy" id="649764"/>
    <lineage>
        <taxon>Bacteria</taxon>
        <taxon>Bacillati</taxon>
        <taxon>Actinomycetota</taxon>
        <taxon>Coriobacteriia</taxon>
        <taxon>Eggerthellales</taxon>
        <taxon>Eggerthellaceae</taxon>
        <taxon>Slackia</taxon>
    </lineage>
</organism>
<evidence type="ECO:0000313" key="3">
    <source>
        <dbReference type="EMBL" id="EEZ61347.1"/>
    </source>
</evidence>
<name>D0WFT4_SLAES</name>
<feature type="active site" description="O-(5'-phospho-DNA)-serine intermediate" evidence="1">
    <location>
        <position position="40"/>
    </location>
</feature>
<feature type="compositionally biased region" description="Low complexity" evidence="2">
    <location>
        <begin position="54"/>
        <end position="73"/>
    </location>
</feature>
<proteinExistence type="predicted"/>
<accession>D0WFT4</accession>
<dbReference type="AlphaFoldDB" id="D0WFT4"/>
<dbReference type="Proteomes" id="UP000006001">
    <property type="component" value="Unassembled WGS sequence"/>
</dbReference>
<dbReference type="InterPro" id="IPR006118">
    <property type="entry name" value="Recombinase_CS"/>
</dbReference>
<reference evidence="3" key="1">
    <citation type="submission" date="2009-10" db="EMBL/GenBank/DDBJ databases">
        <authorList>
            <person name="Weinstock G."/>
            <person name="Sodergren E."/>
            <person name="Clifton S."/>
            <person name="Fulton L."/>
            <person name="Fulton B."/>
            <person name="Courtney L."/>
            <person name="Fronick C."/>
            <person name="Harrison M."/>
            <person name="Strong C."/>
            <person name="Farmer C."/>
            <person name="Delahaunty K."/>
            <person name="Markovic C."/>
            <person name="Hall O."/>
            <person name="Minx P."/>
            <person name="Tomlinson C."/>
            <person name="Mitreva M."/>
            <person name="Nelson J."/>
            <person name="Hou S."/>
            <person name="Wollam A."/>
            <person name="Pepin K.H."/>
            <person name="Johnson M."/>
            <person name="Bhonagiri V."/>
            <person name="Nash W.E."/>
            <person name="Warren W."/>
            <person name="Chinwalla A."/>
            <person name="Mardis E.R."/>
            <person name="Wilson R.K."/>
        </authorList>
    </citation>
    <scope>NUCLEOTIDE SEQUENCE [LARGE SCALE GENOMIC DNA]</scope>
    <source>
        <strain evidence="3">ATCC 700122</strain>
    </source>
</reference>
<protein>
    <submittedName>
        <fullName evidence="3">Uncharacterized protein</fullName>
    </submittedName>
</protein>
<dbReference type="GO" id="GO:0000150">
    <property type="term" value="F:DNA strand exchange activity"/>
    <property type="evidence" value="ECO:0007669"/>
    <property type="project" value="InterPro"/>
</dbReference>
<sequence>MHLRHPFKRFSRVFSTFGFPLQGSSRLQRKMPGAHYARASSVAQWKTSTVSWNGGRRQSRSSFQSAGRLCRRA</sequence>
<dbReference type="EMBL" id="ACUX02000006">
    <property type="protein sequence ID" value="EEZ61347.1"/>
    <property type="molecule type" value="Genomic_DNA"/>
</dbReference>